<feature type="domain" description="Peptidase M16 N-terminal" evidence="4">
    <location>
        <begin position="37"/>
        <end position="181"/>
    </location>
</feature>
<dbReference type="PROSITE" id="PS00143">
    <property type="entry name" value="INSULINASE"/>
    <property type="match status" value="1"/>
</dbReference>
<dbReference type="EMBL" id="MFFM01000034">
    <property type="protein sequence ID" value="OGF11922.1"/>
    <property type="molecule type" value="Genomic_DNA"/>
</dbReference>
<dbReference type="GO" id="GO:0004222">
    <property type="term" value="F:metalloendopeptidase activity"/>
    <property type="evidence" value="ECO:0007669"/>
    <property type="project" value="InterPro"/>
</dbReference>
<dbReference type="Pfam" id="PF00675">
    <property type="entry name" value="Peptidase_M16"/>
    <property type="match status" value="1"/>
</dbReference>
<sequence length="444" mass="49970">MRKLILAASCLALVVSGAGAVDTLAVHQDSLANGLKILTVEKPGLPLVSFQVWYRVGSRNERPGITGISHLLEHMMFKGTDKIGPEEFSRIVQKYGGHSNAFTSQDYTAYYENISTEFLSVAMELESDRMANLKLDPREFEPERNVVKEERRLRENSPYGRLFEEMNAAAYTAHPYGWPVLGWMTDIEAITPQDLRDYYRIYYAPNNAACVIVGAVNRKEAVALVDKYFGGIPRNKTSPPRVTTIEPPQMGERRVKVLKDTRMPLVAMGYHTPEIGQPDTYALELLSNILSNGESSRLYRSLVYDKQLALFAGGYNDTQTDPTLFIFYSAPLKGHNTEELEQAITEELEKIKRDGVSPRELQKSKNQLEADFIFQQQRNNGLAVQIGSAQTRLSWRYLNSYLKNIRAVSNQDIISAANKYFIDQNRTVATLIPTGGPQNKGEAQ</sequence>
<dbReference type="AlphaFoldDB" id="A0A1F5RBZ6"/>
<evidence type="ECO:0000259" key="4">
    <source>
        <dbReference type="Pfam" id="PF00675"/>
    </source>
</evidence>
<evidence type="ECO:0000256" key="1">
    <source>
        <dbReference type="ARBA" id="ARBA00007261"/>
    </source>
</evidence>
<dbReference type="GO" id="GO:0006508">
    <property type="term" value="P:proteolysis"/>
    <property type="evidence" value="ECO:0007669"/>
    <property type="project" value="InterPro"/>
</dbReference>
<keyword evidence="3" id="KW-0732">Signal</keyword>
<dbReference type="PANTHER" id="PTHR11851:SF49">
    <property type="entry name" value="MITOCHONDRIAL-PROCESSING PEPTIDASE SUBUNIT ALPHA"/>
    <property type="match status" value="1"/>
</dbReference>
<dbReference type="InterPro" id="IPR001431">
    <property type="entry name" value="Pept_M16_Zn_BS"/>
</dbReference>
<feature type="signal peptide" evidence="3">
    <location>
        <begin position="1"/>
        <end position="20"/>
    </location>
</feature>
<accession>A0A1F5RBZ6</accession>
<proteinExistence type="inferred from homology"/>
<dbReference type="GO" id="GO:0046872">
    <property type="term" value="F:metal ion binding"/>
    <property type="evidence" value="ECO:0007669"/>
    <property type="project" value="InterPro"/>
</dbReference>
<evidence type="ECO:0000256" key="3">
    <source>
        <dbReference type="SAM" id="SignalP"/>
    </source>
</evidence>
<evidence type="ECO:0000313" key="6">
    <source>
        <dbReference type="EMBL" id="OGF11922.1"/>
    </source>
</evidence>
<comment type="caution">
    <text evidence="6">The sequence shown here is derived from an EMBL/GenBank/DDBJ whole genome shotgun (WGS) entry which is preliminary data.</text>
</comment>
<evidence type="ECO:0008006" key="8">
    <source>
        <dbReference type="Google" id="ProtNLM"/>
    </source>
</evidence>
<name>A0A1F5RBZ6_9BACT</name>
<evidence type="ECO:0000256" key="2">
    <source>
        <dbReference type="RuleBase" id="RU004447"/>
    </source>
</evidence>
<dbReference type="InterPro" id="IPR050361">
    <property type="entry name" value="MPP/UQCRC_Complex"/>
</dbReference>
<gene>
    <name evidence="6" type="ORF">A2024_02720</name>
</gene>
<reference evidence="6 7" key="1">
    <citation type="journal article" date="2016" name="Nat. Commun.">
        <title>Thousands of microbial genomes shed light on interconnected biogeochemical processes in an aquifer system.</title>
        <authorList>
            <person name="Anantharaman K."/>
            <person name="Brown C.T."/>
            <person name="Hug L.A."/>
            <person name="Sharon I."/>
            <person name="Castelle C.J."/>
            <person name="Probst A.J."/>
            <person name="Thomas B.C."/>
            <person name="Singh A."/>
            <person name="Wilkins M.J."/>
            <person name="Karaoz U."/>
            <person name="Brodie E.L."/>
            <person name="Williams K.H."/>
            <person name="Hubbard S.S."/>
            <person name="Banfield J.F."/>
        </authorList>
    </citation>
    <scope>NUCLEOTIDE SEQUENCE [LARGE SCALE GENOMIC DNA]</scope>
</reference>
<feature type="domain" description="Peptidase M16 C-terminal" evidence="5">
    <location>
        <begin position="190"/>
        <end position="368"/>
    </location>
</feature>
<dbReference type="Proteomes" id="UP000177230">
    <property type="component" value="Unassembled WGS sequence"/>
</dbReference>
<comment type="similarity">
    <text evidence="1 2">Belongs to the peptidase M16 family.</text>
</comment>
<dbReference type="InterPro" id="IPR007863">
    <property type="entry name" value="Peptidase_M16_C"/>
</dbReference>
<dbReference type="Pfam" id="PF05193">
    <property type="entry name" value="Peptidase_M16_C"/>
    <property type="match status" value="1"/>
</dbReference>
<dbReference type="InterPro" id="IPR011249">
    <property type="entry name" value="Metalloenz_LuxS/M16"/>
</dbReference>
<evidence type="ECO:0000313" key="7">
    <source>
        <dbReference type="Proteomes" id="UP000177230"/>
    </source>
</evidence>
<dbReference type="PANTHER" id="PTHR11851">
    <property type="entry name" value="METALLOPROTEASE"/>
    <property type="match status" value="1"/>
</dbReference>
<evidence type="ECO:0000259" key="5">
    <source>
        <dbReference type="Pfam" id="PF05193"/>
    </source>
</evidence>
<feature type="chain" id="PRO_5009520657" description="Peptidase M16" evidence="3">
    <location>
        <begin position="21"/>
        <end position="444"/>
    </location>
</feature>
<dbReference type="SUPFAM" id="SSF63411">
    <property type="entry name" value="LuxS/MPP-like metallohydrolase"/>
    <property type="match status" value="2"/>
</dbReference>
<organism evidence="6 7">
    <name type="scientific">Candidatus Edwardsbacteria bacterium GWF2_54_11</name>
    <dbReference type="NCBI Taxonomy" id="1817851"/>
    <lineage>
        <taxon>Bacteria</taxon>
        <taxon>Candidatus Edwardsiibacteriota</taxon>
    </lineage>
</organism>
<dbReference type="Gene3D" id="3.30.830.10">
    <property type="entry name" value="Metalloenzyme, LuxS/M16 peptidase-like"/>
    <property type="match status" value="2"/>
</dbReference>
<dbReference type="InterPro" id="IPR011765">
    <property type="entry name" value="Pept_M16_N"/>
</dbReference>
<protein>
    <recommendedName>
        <fullName evidence="8">Peptidase M16</fullName>
    </recommendedName>
</protein>